<accession>A0A0A8Y7C0</accession>
<keyword evidence="9" id="KW-0233">DNA recombination</keyword>
<evidence type="ECO:0000256" key="2">
    <source>
        <dbReference type="ARBA" id="ARBA00004286"/>
    </source>
</evidence>
<dbReference type="PANTHER" id="PTHR19306">
    <property type="entry name" value="STRUCTURAL MAINTENANCE OF CHROMOSOMES 5,6 SMC5, SMC6"/>
    <property type="match status" value="1"/>
</dbReference>
<keyword evidence="10" id="KW-0234">DNA repair</keyword>
<evidence type="ECO:0000256" key="4">
    <source>
        <dbReference type="ARBA" id="ARBA00022454"/>
    </source>
</evidence>
<dbReference type="GO" id="GO:0003697">
    <property type="term" value="F:single-stranded DNA binding"/>
    <property type="evidence" value="ECO:0007669"/>
    <property type="project" value="TreeGrafter"/>
</dbReference>
<comment type="similarity">
    <text evidence="3">Belongs to the SMC family. SMC6 subfamily.</text>
</comment>
<evidence type="ECO:0000256" key="9">
    <source>
        <dbReference type="ARBA" id="ARBA00023172"/>
    </source>
</evidence>
<evidence type="ECO:0000313" key="15">
    <source>
        <dbReference type="EMBL" id="JAD22026.1"/>
    </source>
</evidence>
<organism evidence="15">
    <name type="scientific">Arundo donax</name>
    <name type="common">Giant reed</name>
    <name type="synonym">Donax arundinaceus</name>
    <dbReference type="NCBI Taxonomy" id="35708"/>
    <lineage>
        <taxon>Eukaryota</taxon>
        <taxon>Viridiplantae</taxon>
        <taxon>Streptophyta</taxon>
        <taxon>Embryophyta</taxon>
        <taxon>Tracheophyta</taxon>
        <taxon>Spermatophyta</taxon>
        <taxon>Magnoliopsida</taxon>
        <taxon>Liliopsida</taxon>
        <taxon>Poales</taxon>
        <taxon>Poaceae</taxon>
        <taxon>PACMAD clade</taxon>
        <taxon>Arundinoideae</taxon>
        <taxon>Arundineae</taxon>
        <taxon>Arundo</taxon>
    </lineage>
</organism>
<name>A0A0A8Y7C0_ARUDO</name>
<keyword evidence="8 12" id="KW-0175">Coiled coil</keyword>
<feature type="coiled-coil region" evidence="12">
    <location>
        <begin position="729"/>
        <end position="861"/>
    </location>
</feature>
<keyword evidence="5" id="KW-0547">Nucleotide-binding</keyword>
<reference evidence="15" key="1">
    <citation type="submission" date="2014-09" db="EMBL/GenBank/DDBJ databases">
        <authorList>
            <person name="Magalhaes I.L.F."/>
            <person name="Oliveira U."/>
            <person name="Santos F.R."/>
            <person name="Vidigal T.H.D.A."/>
            <person name="Brescovit A.D."/>
            <person name="Santos A.J."/>
        </authorList>
    </citation>
    <scope>NUCLEOTIDE SEQUENCE</scope>
    <source>
        <tissue evidence="15">Shoot tissue taken approximately 20 cm above the soil surface</tissue>
    </source>
</reference>
<dbReference type="InterPro" id="IPR003395">
    <property type="entry name" value="RecF/RecN/SMC_N"/>
</dbReference>
<feature type="domain" description="RecF/RecN/SMC N-terminal" evidence="14">
    <location>
        <begin position="5"/>
        <end position="1030"/>
    </location>
</feature>
<proteinExistence type="inferred from homology"/>
<evidence type="ECO:0000256" key="11">
    <source>
        <dbReference type="ARBA" id="ARBA00023242"/>
    </source>
</evidence>
<evidence type="ECO:0000256" key="3">
    <source>
        <dbReference type="ARBA" id="ARBA00006793"/>
    </source>
</evidence>
<sequence>MAGTISRIRLENFMCHSSLHIELGEHVNFITGQNGSGKSAILTALCVAFGCRAKNTQRAASLKDFIKTGCSYASIVVDINNHGEDAFKPEVYGDLIILERRINESSSSTVLKDQHGRKVAHRKDDLIEIIEHFNIDVENPCVIMSQDKSREFLHSGNDRDKFKFFFKATLLQQVNDLLVKIRDDLKKADSYVEDLEKSIRPVLKELDGIQEKIKNLEHIEEIANEIENLKKKLAWAWVYDVDKKIEEQVVRLQKLKERIPACQERIDRNAAIIEELRKELIEKKENVKSFVEKTQEVRRMKEKLETDIHEAVKLKMDLEKEHTRGTQVLNKMNGRVKQLEAQVHDFQLQRMQETQAEVSQIEDNMRELQEEINCAHLNVTRLKEEEKKSSEVIWDITKSIADIDKEIDEDTRRIRQLNYQISDLRQRQKDKLTAFGGDRVQNLYRSIERHRNRFQILPIGPIGAHVQLASDSWSVAVDCAFGRLLDAFIASCHKDSLILRECAKEANYRSLQIIIYDFAKPRLDIPIHKLPSTTHPTILSVIHSEIPTILNVLVDQGHAERQVLVRDYEEGKSVAFDQRIQNLKDVFTSDGYRMFSRGSVETILPPNRKGRTGRLCTSLGERITEMVEEVTRIEQINEERRGQKRKLATDRGNHESGLKSLKKRREEEERHLECKKVLLDDTKKISADNNHYTAVDTTELVAEIMQLKDDIEKKELVLEKISISLTKALQEENNRRASYKEFIDSANAEMGSICDVEHELQIVEGKLHEAQQEKAHYEDLMEKKVLAVIKIAESEYTDLQQLRQEYFEKASKICSESEVEALGGVAGSTLEQLSARINKQNQRFQQESRRYTETIDDLRALHEKKGRKILKKQQLYAGFRDKLNACQKALDLRWKKFQRNAGLLKRQLTWLFNEHLGKKGISGRINVDYNNSVLSVEITMPQDASHDTVRDTRGLSGGERSFSTLCFTLALHGMTEAPFRAMDEFDVFMDAVSRKISLDTLVDFAVAQGSQWIFITPHDISMVKPGDRIKKQQMAAPRG</sequence>
<evidence type="ECO:0000259" key="14">
    <source>
        <dbReference type="Pfam" id="PF02463"/>
    </source>
</evidence>
<dbReference type="GO" id="GO:0000724">
    <property type="term" value="P:double-strand break repair via homologous recombination"/>
    <property type="evidence" value="ECO:0007669"/>
    <property type="project" value="TreeGrafter"/>
</dbReference>
<dbReference type="GO" id="GO:0005634">
    <property type="term" value="C:nucleus"/>
    <property type="evidence" value="ECO:0007669"/>
    <property type="project" value="UniProtKB-SubCell"/>
</dbReference>
<dbReference type="GO" id="GO:0030915">
    <property type="term" value="C:Smc5-Smc6 complex"/>
    <property type="evidence" value="ECO:0007669"/>
    <property type="project" value="TreeGrafter"/>
</dbReference>
<evidence type="ECO:0000256" key="10">
    <source>
        <dbReference type="ARBA" id="ARBA00023204"/>
    </source>
</evidence>
<comment type="subcellular location">
    <subcellularLocation>
        <location evidence="2">Chromosome</location>
    </subcellularLocation>
    <subcellularLocation>
        <location evidence="1">Nucleus</location>
    </subcellularLocation>
</comment>
<evidence type="ECO:0000256" key="5">
    <source>
        <dbReference type="ARBA" id="ARBA00022741"/>
    </source>
</evidence>
<feature type="coiled-coil region" evidence="12">
    <location>
        <begin position="209"/>
        <end position="427"/>
    </location>
</feature>
<feature type="region of interest" description="Disordered" evidence="13">
    <location>
        <begin position="640"/>
        <end position="664"/>
    </location>
</feature>
<evidence type="ECO:0000256" key="6">
    <source>
        <dbReference type="ARBA" id="ARBA00022763"/>
    </source>
</evidence>
<dbReference type="EMBL" id="GBRH01275869">
    <property type="protein sequence ID" value="JAD22026.1"/>
    <property type="molecule type" value="Transcribed_RNA"/>
</dbReference>
<evidence type="ECO:0000256" key="7">
    <source>
        <dbReference type="ARBA" id="ARBA00022840"/>
    </source>
</evidence>
<dbReference type="Gene3D" id="3.40.50.300">
    <property type="entry name" value="P-loop containing nucleotide triphosphate hydrolases"/>
    <property type="match status" value="2"/>
</dbReference>
<dbReference type="GO" id="GO:0035861">
    <property type="term" value="C:site of double-strand break"/>
    <property type="evidence" value="ECO:0007669"/>
    <property type="project" value="TreeGrafter"/>
</dbReference>
<dbReference type="PANTHER" id="PTHR19306:SF6">
    <property type="entry name" value="STRUCTURAL MAINTENANCE OF CHROMOSOMES PROTEIN 6"/>
    <property type="match status" value="1"/>
</dbReference>
<dbReference type="SUPFAM" id="SSF52540">
    <property type="entry name" value="P-loop containing nucleoside triphosphate hydrolases"/>
    <property type="match status" value="1"/>
</dbReference>
<dbReference type="InterPro" id="IPR027417">
    <property type="entry name" value="P-loop_NTPase"/>
</dbReference>
<protein>
    <submittedName>
        <fullName evidence="15">Similar to MIM (HYPERSENSITIVE TO MMS, IRRADIATION AND MMC)</fullName>
    </submittedName>
</protein>
<dbReference type="AlphaFoldDB" id="A0A0A8Y7C0"/>
<keyword evidence="7" id="KW-0067">ATP-binding</keyword>
<reference evidence="15" key="2">
    <citation type="journal article" date="2015" name="Data Brief">
        <title>Shoot transcriptome of the giant reed, Arundo donax.</title>
        <authorList>
            <person name="Barrero R.A."/>
            <person name="Guerrero F.D."/>
            <person name="Moolhuijzen P."/>
            <person name="Goolsby J.A."/>
            <person name="Tidwell J."/>
            <person name="Bellgard S.E."/>
            <person name="Bellgard M.I."/>
        </authorList>
    </citation>
    <scope>NUCLEOTIDE SEQUENCE</scope>
    <source>
        <tissue evidence="15">Shoot tissue taken approximately 20 cm above the soil surface</tissue>
    </source>
</reference>
<dbReference type="GO" id="GO:0005524">
    <property type="term" value="F:ATP binding"/>
    <property type="evidence" value="ECO:0007669"/>
    <property type="project" value="UniProtKB-KW"/>
</dbReference>
<dbReference type="GO" id="GO:0051276">
    <property type="term" value="P:chromosome organization"/>
    <property type="evidence" value="ECO:0007669"/>
    <property type="project" value="UniProtKB-ARBA"/>
</dbReference>
<dbReference type="GO" id="GO:0003684">
    <property type="term" value="F:damaged DNA binding"/>
    <property type="evidence" value="ECO:0007669"/>
    <property type="project" value="TreeGrafter"/>
</dbReference>
<keyword evidence="11" id="KW-0539">Nucleus</keyword>
<evidence type="ECO:0000256" key="12">
    <source>
        <dbReference type="SAM" id="Coils"/>
    </source>
</evidence>
<keyword evidence="4" id="KW-0158">Chromosome</keyword>
<evidence type="ECO:0000256" key="13">
    <source>
        <dbReference type="SAM" id="MobiDB-lite"/>
    </source>
</evidence>
<keyword evidence="6" id="KW-0227">DNA damage</keyword>
<dbReference type="Pfam" id="PF02463">
    <property type="entry name" value="SMC_N"/>
    <property type="match status" value="1"/>
</dbReference>
<evidence type="ECO:0000256" key="1">
    <source>
        <dbReference type="ARBA" id="ARBA00004123"/>
    </source>
</evidence>
<evidence type="ECO:0000256" key="8">
    <source>
        <dbReference type="ARBA" id="ARBA00023054"/>
    </source>
</evidence>
<feature type="compositionally biased region" description="Basic and acidic residues" evidence="13">
    <location>
        <begin position="640"/>
        <end position="657"/>
    </location>
</feature>